<keyword evidence="4" id="KW-1185">Reference proteome</keyword>
<feature type="chain" id="PRO_5047498707" evidence="1">
    <location>
        <begin position="25"/>
        <end position="980"/>
    </location>
</feature>
<sequence>MFSKLYVVLFLGVLTALMPLAVCAQGEGSNWYFGYNAGVYFDGETVGALTDGKLATNEGCSGISNAEGEILFYTDGGKVWDKNHNIMPNGAGLKGDISSTQSAIVVPKPNSDTIYYIFTVAAGGSVVGLNYSEVDMTLNNGNGDVTANKNIPVIGPCSEKISAVQHANGVDFWVTTQLWNGASLASFKITKDGVDTTPVISVVGSYHGGSDFNSIGYMKFSPNGKRLALAKWSTNSFVDIFDFDKQTGVVSNAITLNGFFANTFFNGAYGIEFSPNSKLLYVTDLDQQKYTSKLYQFDLTMNNRADLISSHVVISSESKLISGLQLGPNGKIYISNTFSRNLSVVENPNVKGLGCNYVSRSVDLQFKTTIFGLPSFIQSYFVGKIDADNSCSNTNISLNLNTEEPIDSVLWDFGDGKTSTAISPEHAYTTAGKYLVKAVFKSGSCTYNVSKYLEIFESPEAQQAEDYVICNDDKADGIESFDLDTKTAEILGTQSGSDFDVDYFLTFDDAEDQLNVLPRTILNTSNYQTIYARITNVLNKNCFDISSFKLIIETERAEVVTNLILCDDASNDGKAFVDLSQFDSQVYTPSSLSLGNYAITYHLNYVDATSGLGVLNPSTFETSSNNQTIVARLENTDIGCFSTTPITIIIDKAVIANPPNDLFFCGDGAIDSKAFFDLGSQTDIILNGQTGKVTYHLSQYDADNGQASIAENFENQSNPQRIFVRAENTTNNTCFDTTSFYIKINRSPDIVMDTFWYVCPGETVELYVDSAHDEYLWNTGDTSHELIVDTPGDYTVTVFDIDPNNPSLKCEATKTVQVIGINELTDVGVEVSDWASNGNTVSVSVNGIAEDFKYSLDGNIFQTRPYFNNLEPGDYTLYILNENECIVYTEAIFIFNYPKYFTPNNDGYHDVWEIALPEAEPGIKINIFDRYGKLLIQLNPKSKGWNGTFNGHLLASSDYWFTLYRPSQNKTYQGHFSLKR</sequence>
<dbReference type="EMBL" id="JBHMFA010000018">
    <property type="protein sequence ID" value="MFB9106623.1"/>
    <property type="molecule type" value="Genomic_DNA"/>
</dbReference>
<dbReference type="SUPFAM" id="SSF49299">
    <property type="entry name" value="PKD domain"/>
    <property type="match status" value="1"/>
</dbReference>
<reference evidence="3 4" key="1">
    <citation type="submission" date="2024-09" db="EMBL/GenBank/DDBJ databases">
        <authorList>
            <person name="Sun Q."/>
            <person name="Mori K."/>
        </authorList>
    </citation>
    <scope>NUCLEOTIDE SEQUENCE [LARGE SCALE GENOMIC DNA]</scope>
    <source>
        <strain evidence="3 4">CECT 8300</strain>
    </source>
</reference>
<evidence type="ECO:0000313" key="3">
    <source>
        <dbReference type="EMBL" id="MFB9106623.1"/>
    </source>
</evidence>
<keyword evidence="1" id="KW-0732">Signal</keyword>
<accession>A0ABV5H416</accession>
<dbReference type="Gene3D" id="2.60.40.10">
    <property type="entry name" value="Immunoglobulins"/>
    <property type="match status" value="1"/>
</dbReference>
<feature type="domain" description="PKD" evidence="2">
    <location>
        <begin position="401"/>
        <end position="437"/>
    </location>
</feature>
<dbReference type="InterPro" id="IPR000601">
    <property type="entry name" value="PKD_dom"/>
</dbReference>
<dbReference type="InterPro" id="IPR026341">
    <property type="entry name" value="T9SS_type_B"/>
</dbReference>
<gene>
    <name evidence="3" type="ORF">ACFFU1_17075</name>
</gene>
<dbReference type="InterPro" id="IPR022409">
    <property type="entry name" value="PKD/Chitinase_dom"/>
</dbReference>
<feature type="signal peptide" evidence="1">
    <location>
        <begin position="1"/>
        <end position="24"/>
    </location>
</feature>
<evidence type="ECO:0000259" key="2">
    <source>
        <dbReference type="PROSITE" id="PS50093"/>
    </source>
</evidence>
<dbReference type="Proteomes" id="UP001589590">
    <property type="component" value="Unassembled WGS sequence"/>
</dbReference>
<dbReference type="InterPro" id="IPR035986">
    <property type="entry name" value="PKD_dom_sf"/>
</dbReference>
<dbReference type="NCBIfam" id="TIGR04131">
    <property type="entry name" value="Bac_Flav_CTERM"/>
    <property type="match status" value="1"/>
</dbReference>
<comment type="caution">
    <text evidence="3">The sequence shown here is derived from an EMBL/GenBank/DDBJ whole genome shotgun (WGS) entry which is preliminary data.</text>
</comment>
<dbReference type="SUPFAM" id="SSF63829">
    <property type="entry name" value="Calcium-dependent phosphotriesterase"/>
    <property type="match status" value="1"/>
</dbReference>
<protein>
    <submittedName>
        <fullName evidence="3">T9SS type B sorting domain-containing protein</fullName>
    </submittedName>
</protein>
<proteinExistence type="predicted"/>
<dbReference type="InterPro" id="IPR013783">
    <property type="entry name" value="Ig-like_fold"/>
</dbReference>
<organism evidence="3 4">
    <name type="scientific">Algibacter miyuki</name>
    <dbReference type="NCBI Taxonomy" id="1306933"/>
    <lineage>
        <taxon>Bacteria</taxon>
        <taxon>Pseudomonadati</taxon>
        <taxon>Bacteroidota</taxon>
        <taxon>Flavobacteriia</taxon>
        <taxon>Flavobacteriales</taxon>
        <taxon>Flavobacteriaceae</taxon>
        <taxon>Algibacter</taxon>
    </lineage>
</organism>
<dbReference type="Pfam" id="PF13585">
    <property type="entry name" value="CHU_C"/>
    <property type="match status" value="1"/>
</dbReference>
<evidence type="ECO:0000313" key="4">
    <source>
        <dbReference type="Proteomes" id="UP001589590"/>
    </source>
</evidence>
<evidence type="ECO:0000256" key="1">
    <source>
        <dbReference type="SAM" id="SignalP"/>
    </source>
</evidence>
<dbReference type="Gene3D" id="2.130.10.10">
    <property type="entry name" value="YVTN repeat-like/Quinoprotein amine dehydrogenase"/>
    <property type="match status" value="1"/>
</dbReference>
<dbReference type="SMART" id="SM00089">
    <property type="entry name" value="PKD"/>
    <property type="match status" value="1"/>
</dbReference>
<dbReference type="Pfam" id="PF18911">
    <property type="entry name" value="PKD_4"/>
    <property type="match status" value="1"/>
</dbReference>
<name>A0ABV5H416_9FLAO</name>
<dbReference type="CDD" id="cd00146">
    <property type="entry name" value="PKD"/>
    <property type="match status" value="1"/>
</dbReference>
<dbReference type="InterPro" id="IPR015943">
    <property type="entry name" value="WD40/YVTN_repeat-like_dom_sf"/>
</dbReference>
<dbReference type="RefSeq" id="WP_290270732.1">
    <property type="nucleotide sequence ID" value="NZ_JAUFQP010000010.1"/>
</dbReference>
<dbReference type="PROSITE" id="PS50093">
    <property type="entry name" value="PKD"/>
    <property type="match status" value="1"/>
</dbReference>